<protein>
    <submittedName>
        <fullName evidence="2">Uncharacterized protein</fullName>
    </submittedName>
</protein>
<feature type="transmembrane region" description="Helical" evidence="1">
    <location>
        <begin position="59"/>
        <end position="79"/>
    </location>
</feature>
<feature type="transmembrane region" description="Helical" evidence="1">
    <location>
        <begin position="91"/>
        <end position="114"/>
    </location>
</feature>
<proteinExistence type="predicted"/>
<keyword evidence="1" id="KW-0812">Transmembrane</keyword>
<gene>
    <name evidence="2" type="ORF">SPLIT_LOCUS2107</name>
</gene>
<dbReference type="EMBL" id="LR824545">
    <property type="protein sequence ID" value="CAH1636745.1"/>
    <property type="molecule type" value="Genomic_DNA"/>
</dbReference>
<organism evidence="2 3">
    <name type="scientific">Spodoptera littoralis</name>
    <name type="common">Egyptian cotton leafworm</name>
    <dbReference type="NCBI Taxonomy" id="7109"/>
    <lineage>
        <taxon>Eukaryota</taxon>
        <taxon>Metazoa</taxon>
        <taxon>Ecdysozoa</taxon>
        <taxon>Arthropoda</taxon>
        <taxon>Hexapoda</taxon>
        <taxon>Insecta</taxon>
        <taxon>Pterygota</taxon>
        <taxon>Neoptera</taxon>
        <taxon>Endopterygota</taxon>
        <taxon>Lepidoptera</taxon>
        <taxon>Glossata</taxon>
        <taxon>Ditrysia</taxon>
        <taxon>Noctuoidea</taxon>
        <taxon>Noctuidae</taxon>
        <taxon>Amphipyrinae</taxon>
        <taxon>Spodoptera</taxon>
    </lineage>
</organism>
<name>A0A9P0HZI7_SPOLI</name>
<keyword evidence="1" id="KW-0472">Membrane</keyword>
<evidence type="ECO:0000313" key="3">
    <source>
        <dbReference type="Proteomes" id="UP001153321"/>
    </source>
</evidence>
<evidence type="ECO:0000313" key="2">
    <source>
        <dbReference type="EMBL" id="CAH1636745.1"/>
    </source>
</evidence>
<keyword evidence="3" id="KW-1185">Reference proteome</keyword>
<feature type="transmembrane region" description="Helical" evidence="1">
    <location>
        <begin position="120"/>
        <end position="151"/>
    </location>
</feature>
<keyword evidence="1" id="KW-1133">Transmembrane helix</keyword>
<feature type="transmembrane region" description="Helical" evidence="1">
    <location>
        <begin position="25"/>
        <end position="47"/>
    </location>
</feature>
<dbReference type="AlphaFoldDB" id="A0A9P0HZI7"/>
<sequence length="187" mass="20816">MYVCASVRSLTPEEIEFRRRALRDAVVCIGWLKILSMICYLSLYMLVSSHSKGPWSTAIQIMILGIIPLQILNGVLLFWGATEEKIAALELALWMCVMIAAYNTVLGVIGGIFFTRTGFLFIHFVMALMFSLLSLSIFTVLCHDIIVIYTFKTLAKSPSTLAHPQEILVPLTPALLNKQLNNNPPGP</sequence>
<reference evidence="2" key="1">
    <citation type="submission" date="2022-02" db="EMBL/GenBank/DDBJ databases">
        <authorList>
            <person name="King R."/>
        </authorList>
    </citation>
    <scope>NUCLEOTIDE SEQUENCE</scope>
</reference>
<evidence type="ECO:0000256" key="1">
    <source>
        <dbReference type="SAM" id="Phobius"/>
    </source>
</evidence>
<dbReference type="Proteomes" id="UP001153321">
    <property type="component" value="Chromosome 14"/>
</dbReference>
<accession>A0A9P0HZI7</accession>